<dbReference type="Gene3D" id="1.50.10.160">
    <property type="match status" value="1"/>
</dbReference>
<dbReference type="OrthoDB" id="2343925at2759"/>
<gene>
    <name evidence="8" type="ORF">MAM_08406</name>
</gene>
<evidence type="ECO:0000256" key="2">
    <source>
        <dbReference type="ARBA" id="ARBA00006333"/>
    </source>
</evidence>
<reference evidence="8 9" key="1">
    <citation type="journal article" date="2014" name="Proc. Natl. Acad. Sci. U.S.A.">
        <title>Trajectory and genomic determinants of fungal-pathogen speciation and host adaptation.</title>
        <authorList>
            <person name="Hu X."/>
            <person name="Xiao G."/>
            <person name="Zheng P."/>
            <person name="Shang Y."/>
            <person name="Su Y."/>
            <person name="Zhang X."/>
            <person name="Liu X."/>
            <person name="Zhan S."/>
            <person name="St Leger R.J."/>
            <person name="Wang C."/>
        </authorList>
    </citation>
    <scope>NUCLEOTIDE SEQUENCE [LARGE SCALE GENOMIC DNA]</scope>
    <source>
        <strain evidence="8 9">ARSEF 1941</strain>
    </source>
</reference>
<dbReference type="Gene3D" id="1.50.10.20">
    <property type="match status" value="1"/>
</dbReference>
<accession>A0A0B2WL59</accession>
<dbReference type="RefSeq" id="XP_040674801.1">
    <property type="nucleotide sequence ID" value="XM_040827204.1"/>
</dbReference>
<keyword evidence="3" id="KW-0479">Metal-binding</keyword>
<dbReference type="HOGENOM" id="CLU_005861_0_0_1"/>
<feature type="compositionally biased region" description="Basic and acidic residues" evidence="7">
    <location>
        <begin position="730"/>
        <end position="740"/>
    </location>
</feature>
<dbReference type="GO" id="GO:0000287">
    <property type="term" value="F:magnesium ion binding"/>
    <property type="evidence" value="ECO:0007669"/>
    <property type="project" value="TreeGrafter"/>
</dbReference>
<evidence type="ECO:0000256" key="4">
    <source>
        <dbReference type="ARBA" id="ARBA00022842"/>
    </source>
</evidence>
<name>A0A0B2WL59_METAS</name>
<dbReference type="GO" id="GO:0016102">
    <property type="term" value="P:diterpenoid biosynthetic process"/>
    <property type="evidence" value="ECO:0007669"/>
    <property type="project" value="TreeGrafter"/>
</dbReference>
<comment type="similarity">
    <text evidence="2">Belongs to the terpene synthase family.</text>
</comment>
<comment type="cofactor">
    <cofactor evidence="1">
        <name>Mg(2+)</name>
        <dbReference type="ChEBI" id="CHEBI:18420"/>
    </cofactor>
</comment>
<keyword evidence="5" id="KW-0413">Isomerase</keyword>
<dbReference type="Proteomes" id="UP000030816">
    <property type="component" value="Unassembled WGS sequence"/>
</dbReference>
<comment type="caution">
    <text evidence="8">The sequence shown here is derived from an EMBL/GenBank/DDBJ whole genome shotgun (WGS) entry which is preliminary data.</text>
</comment>
<organism evidence="8 9">
    <name type="scientific">Metarhizium album (strain ARSEF 1941)</name>
    <dbReference type="NCBI Taxonomy" id="1081103"/>
    <lineage>
        <taxon>Eukaryota</taxon>
        <taxon>Fungi</taxon>
        <taxon>Dikarya</taxon>
        <taxon>Ascomycota</taxon>
        <taxon>Pezizomycotina</taxon>
        <taxon>Sordariomycetes</taxon>
        <taxon>Hypocreomycetidae</taxon>
        <taxon>Hypocreales</taxon>
        <taxon>Clavicipitaceae</taxon>
        <taxon>Metarhizium</taxon>
    </lineage>
</organism>
<keyword evidence="9" id="KW-1185">Reference proteome</keyword>
<dbReference type="InterPro" id="IPR008930">
    <property type="entry name" value="Terpenoid_cyclase/PrenylTrfase"/>
</dbReference>
<dbReference type="GO" id="GO:0016853">
    <property type="term" value="F:isomerase activity"/>
    <property type="evidence" value="ECO:0007669"/>
    <property type="project" value="UniProtKB-KW"/>
</dbReference>
<dbReference type="InterPro" id="IPR050148">
    <property type="entry name" value="Terpene_synthase-like"/>
</dbReference>
<evidence type="ECO:0000256" key="6">
    <source>
        <dbReference type="ARBA" id="ARBA00023239"/>
    </source>
</evidence>
<evidence type="ECO:0000313" key="8">
    <source>
        <dbReference type="EMBL" id="KHN93735.1"/>
    </source>
</evidence>
<feature type="region of interest" description="Disordered" evidence="7">
    <location>
        <begin position="720"/>
        <end position="744"/>
    </location>
</feature>
<evidence type="ECO:0000256" key="1">
    <source>
        <dbReference type="ARBA" id="ARBA00001946"/>
    </source>
</evidence>
<keyword evidence="4" id="KW-0460">Magnesium</keyword>
<evidence type="ECO:0000256" key="7">
    <source>
        <dbReference type="SAM" id="MobiDB-lite"/>
    </source>
</evidence>
<keyword evidence="6" id="KW-0456">Lyase</keyword>
<dbReference type="GeneID" id="63742861"/>
<dbReference type="GO" id="GO:0010333">
    <property type="term" value="F:terpene synthase activity"/>
    <property type="evidence" value="ECO:0007669"/>
    <property type="project" value="InterPro"/>
</dbReference>
<dbReference type="AlphaFoldDB" id="A0A0B2WL59"/>
<dbReference type="SUPFAM" id="SSF48239">
    <property type="entry name" value="Terpenoid cyclases/Protein prenyltransferases"/>
    <property type="match status" value="1"/>
</dbReference>
<dbReference type="PIRSF" id="PIRSF036498">
    <property type="entry name" value="Ent-kaurene_synthase_fungi"/>
    <property type="match status" value="1"/>
</dbReference>
<sequence length="1009" mass="112586">MYPLKAAHSRTRDGPVEEESRAVTYNIGDMTLQHDQLAADAIALIQRAWAGYDETWGTGSMSCAVYDTAWISMVAKERAGEKIWLFPQSFDYLLSMQSNDGSWGATTSASQIDGILNTAASLLSLQRHCCEPLNTTSHVIAGIQGRIHRATLSLASQLNSWDVAATTHVGFELIVPELLELLTMQDPSIAFDFSGEKLLKEIHRAKMSAFVPDSLYGCKPSTALHSLEAFRGKLDFDKIAHHKVGGSMMASPSSTAAYLMYTTEWDNEAEAYLCNVVQAGMGRGSGAVPSAFPSMFFEYTWILSTLFRAGFSCAETHCAELDAMTGLLRDAFQDGKGTIGFAPGLPVDVDDTAKYITCLSRLGREQEACPDAMIGTFEADTHFRTYLSERDPSFTANCNVLSALLEQPDVSQYSSQIFKVVNFLCDRWWESDKGIKDKWNLSCLYPSLLVVQAFVDLLVQLQRGNLKPLRRDVQSRVHITLFQACLRALLCDSDSTSVEQAAYRVLILCEARRLSFFDTIRPRIDEYIKDQASLLNTTPNSELESEANRVWIEKVSFGSPLITQGYRLAALKAASLPVGMIGLESNHHSMPSLEGGGKYVKLLKRTPLFARTPEWKIEVSALEASLFQPLLRRRRLDVFPRTNMAPDKYFDIIPLTWTSCNNRTGIFASTRFIYEMMVISFLDFQADEFMEAVAGRSFHGDTGALRQLIDDVFMAVGGDKPARMSNKRKTTSDGTREPPKTSRRGVAYITSNEFDHTTTSSRLECKDNKDQVRQTLTRFVSHIAQHPLVQSASPCDRNSTLRELRVYLHAHVTQSEDNASLIQARGSSWQPRMGTAGFTRTLGSDSYFRWVHTVSSDHTACPYSFAFAGCLLSAQLGGVESFPSTRAKYLATAACQHLATMCRMYNDYGSVARDEAECNLNSVDFPEFANDSGADLESRKKTLYELAQYERDWFEDAMSRLGTEMRHVGRSRQLEVWSMFCDVTDLYGQIYVVKDIASRMVNGGGTRKS</sequence>
<evidence type="ECO:0000256" key="3">
    <source>
        <dbReference type="ARBA" id="ARBA00022723"/>
    </source>
</evidence>
<evidence type="ECO:0000313" key="9">
    <source>
        <dbReference type="Proteomes" id="UP000030816"/>
    </source>
</evidence>
<dbReference type="STRING" id="1081103.A0A0B2WL59"/>
<proteinExistence type="inferred from homology"/>
<dbReference type="PANTHER" id="PTHR31739:SF25">
    <property type="entry name" value="(E,E)-GERANYLLINALOOL SYNTHASE"/>
    <property type="match status" value="1"/>
</dbReference>
<dbReference type="InterPro" id="IPR017057">
    <property type="entry name" value="Ent-kaurene_synthase_fun"/>
</dbReference>
<dbReference type="PANTHER" id="PTHR31739">
    <property type="entry name" value="ENT-COPALYL DIPHOSPHATE SYNTHASE, CHLOROPLASTIC"/>
    <property type="match status" value="1"/>
</dbReference>
<dbReference type="EMBL" id="AZHE01000055">
    <property type="protein sequence ID" value="KHN93735.1"/>
    <property type="molecule type" value="Genomic_DNA"/>
</dbReference>
<evidence type="ECO:0000256" key="5">
    <source>
        <dbReference type="ARBA" id="ARBA00023235"/>
    </source>
</evidence>
<protein>
    <submittedName>
        <fullName evidence="8">Terpene synthase family protein</fullName>
    </submittedName>
</protein>